<evidence type="ECO:0000313" key="13">
    <source>
        <dbReference type="EMBL" id="RIY37820.1"/>
    </source>
</evidence>
<dbReference type="EMBL" id="NRJG01000080">
    <property type="protein sequence ID" value="RIY37820.1"/>
    <property type="molecule type" value="Genomic_DNA"/>
</dbReference>
<dbReference type="PANTHER" id="PTHR34182:SF1">
    <property type="entry name" value="PROTEIN-EXPORT MEMBRANE PROTEIN SECG"/>
    <property type="match status" value="1"/>
</dbReference>
<dbReference type="GO" id="GO:0005886">
    <property type="term" value="C:plasma membrane"/>
    <property type="evidence" value="ECO:0007669"/>
    <property type="project" value="UniProtKB-SubCell"/>
</dbReference>
<dbReference type="AlphaFoldDB" id="A0A3A1YLE0"/>
<keyword evidence="4 11" id="KW-0813">Transport</keyword>
<dbReference type="RefSeq" id="WP_119531457.1">
    <property type="nucleotide sequence ID" value="NZ_JBHSSP010000034.1"/>
</dbReference>
<reference evidence="13 14" key="1">
    <citation type="submission" date="2017-08" db="EMBL/GenBank/DDBJ databases">
        <title>Reclassification of Bisgaard taxon 37 and 44.</title>
        <authorList>
            <person name="Christensen H."/>
        </authorList>
    </citation>
    <scope>NUCLEOTIDE SEQUENCE [LARGE SCALE GENOMIC DNA]</scope>
    <source>
        <strain evidence="13 14">111</strain>
    </source>
</reference>
<dbReference type="NCBIfam" id="TIGR00810">
    <property type="entry name" value="secG"/>
    <property type="match status" value="1"/>
</dbReference>
<evidence type="ECO:0000256" key="11">
    <source>
        <dbReference type="RuleBase" id="RU365087"/>
    </source>
</evidence>
<evidence type="ECO:0000256" key="5">
    <source>
        <dbReference type="ARBA" id="ARBA00022475"/>
    </source>
</evidence>
<dbReference type="PANTHER" id="PTHR34182">
    <property type="entry name" value="PROTEIN-EXPORT MEMBRANE PROTEIN SECG"/>
    <property type="match status" value="1"/>
</dbReference>
<accession>A0A3A1YLE0</accession>
<feature type="compositionally biased region" description="Low complexity" evidence="12">
    <location>
        <begin position="93"/>
        <end position="130"/>
    </location>
</feature>
<dbReference type="GO" id="GO:0043952">
    <property type="term" value="P:protein transport by the Sec complex"/>
    <property type="evidence" value="ECO:0007669"/>
    <property type="project" value="TreeGrafter"/>
</dbReference>
<keyword evidence="5 11" id="KW-1003">Cell membrane</keyword>
<evidence type="ECO:0000256" key="12">
    <source>
        <dbReference type="SAM" id="MobiDB-lite"/>
    </source>
</evidence>
<dbReference type="GO" id="GO:0009306">
    <property type="term" value="P:protein secretion"/>
    <property type="evidence" value="ECO:0007669"/>
    <property type="project" value="UniProtKB-UniRule"/>
</dbReference>
<evidence type="ECO:0000256" key="6">
    <source>
        <dbReference type="ARBA" id="ARBA00022692"/>
    </source>
</evidence>
<evidence type="ECO:0000256" key="9">
    <source>
        <dbReference type="ARBA" id="ARBA00023010"/>
    </source>
</evidence>
<evidence type="ECO:0000256" key="3">
    <source>
        <dbReference type="ARBA" id="ARBA00017876"/>
    </source>
</evidence>
<evidence type="ECO:0000256" key="10">
    <source>
        <dbReference type="ARBA" id="ARBA00023136"/>
    </source>
</evidence>
<keyword evidence="7 11" id="KW-0653">Protein transport</keyword>
<evidence type="ECO:0000256" key="4">
    <source>
        <dbReference type="ARBA" id="ARBA00022448"/>
    </source>
</evidence>
<dbReference type="GO" id="GO:0065002">
    <property type="term" value="P:intracellular protein transmembrane transport"/>
    <property type="evidence" value="ECO:0007669"/>
    <property type="project" value="TreeGrafter"/>
</dbReference>
<evidence type="ECO:0000313" key="14">
    <source>
        <dbReference type="Proteomes" id="UP000265916"/>
    </source>
</evidence>
<comment type="similarity">
    <text evidence="2 11">Belongs to the SecG family.</text>
</comment>
<dbReference type="OrthoDB" id="9813947at2"/>
<dbReference type="Pfam" id="PF03840">
    <property type="entry name" value="SecG"/>
    <property type="match status" value="1"/>
</dbReference>
<sequence length="130" mass="13382">MYILLLIIYVLVAVFLITLIMLQQGKGADAGALGGSGASNTVFGSSGSATFLSRLTAIFATIFMIGALVIANINVHRTPAGSGDDLLKRIGETPAQTQPATTPATPTLPTDNPTTPTVPSEPSVPTDDKK</sequence>
<comment type="function">
    <text evidence="11">Involved in protein export. Participates in an early event of protein translocation.</text>
</comment>
<evidence type="ECO:0000256" key="2">
    <source>
        <dbReference type="ARBA" id="ARBA00008445"/>
    </source>
</evidence>
<comment type="caution">
    <text evidence="13">The sequence shown here is derived from an EMBL/GenBank/DDBJ whole genome shotgun (WGS) entry which is preliminary data.</text>
</comment>
<keyword evidence="14" id="KW-1185">Reference proteome</keyword>
<dbReference type="InterPro" id="IPR004692">
    <property type="entry name" value="SecG"/>
</dbReference>
<comment type="caution">
    <text evidence="11">Lacks conserved residue(s) required for the propagation of feature annotation.</text>
</comment>
<feature type="region of interest" description="Disordered" evidence="12">
    <location>
        <begin position="84"/>
        <end position="130"/>
    </location>
</feature>
<keyword evidence="10 11" id="KW-0472">Membrane</keyword>
<protein>
    <recommendedName>
        <fullName evidence="3 11">Protein-export membrane protein SecG</fullName>
    </recommendedName>
</protein>
<organism evidence="13 14">
    <name type="scientific">Psittacicella hinzii</name>
    <dbReference type="NCBI Taxonomy" id="2028575"/>
    <lineage>
        <taxon>Bacteria</taxon>
        <taxon>Pseudomonadati</taxon>
        <taxon>Pseudomonadota</taxon>
        <taxon>Gammaproteobacteria</taxon>
        <taxon>Pasteurellales</taxon>
        <taxon>Psittacicellaceae</taxon>
        <taxon>Psittacicella</taxon>
    </lineage>
</organism>
<dbReference type="Proteomes" id="UP000265916">
    <property type="component" value="Unassembled WGS sequence"/>
</dbReference>
<comment type="subcellular location">
    <subcellularLocation>
        <location evidence="1 11">Cell membrane</location>
        <topology evidence="1 11">Multi-pass membrane protein</topology>
    </subcellularLocation>
</comment>
<dbReference type="PRINTS" id="PR01651">
    <property type="entry name" value="SECGEXPORT"/>
</dbReference>
<name>A0A3A1YLE0_9GAMM</name>
<keyword evidence="6 11" id="KW-0812">Transmembrane</keyword>
<keyword evidence="9 11" id="KW-0811">Translocation</keyword>
<dbReference type="GO" id="GO:0015450">
    <property type="term" value="F:protein-transporting ATPase activity"/>
    <property type="evidence" value="ECO:0007669"/>
    <property type="project" value="UniProtKB-UniRule"/>
</dbReference>
<proteinExistence type="inferred from homology"/>
<feature type="transmembrane region" description="Helical" evidence="11">
    <location>
        <begin position="51"/>
        <end position="71"/>
    </location>
</feature>
<keyword evidence="8 11" id="KW-1133">Transmembrane helix</keyword>
<evidence type="ECO:0000256" key="8">
    <source>
        <dbReference type="ARBA" id="ARBA00022989"/>
    </source>
</evidence>
<evidence type="ECO:0000256" key="1">
    <source>
        <dbReference type="ARBA" id="ARBA00004651"/>
    </source>
</evidence>
<gene>
    <name evidence="13" type="ORF">CKF58_04630</name>
</gene>
<evidence type="ECO:0000256" key="7">
    <source>
        <dbReference type="ARBA" id="ARBA00022927"/>
    </source>
</evidence>